<dbReference type="EMBL" id="JACGWN010000007">
    <property type="protein sequence ID" value="KAL0444632.1"/>
    <property type="molecule type" value="Genomic_DNA"/>
</dbReference>
<reference evidence="1" key="2">
    <citation type="journal article" date="2024" name="Plant">
        <title>Genomic evolution and insights into agronomic trait innovations of Sesamum species.</title>
        <authorList>
            <person name="Miao H."/>
            <person name="Wang L."/>
            <person name="Qu L."/>
            <person name="Liu H."/>
            <person name="Sun Y."/>
            <person name="Le M."/>
            <person name="Wang Q."/>
            <person name="Wei S."/>
            <person name="Zheng Y."/>
            <person name="Lin W."/>
            <person name="Duan Y."/>
            <person name="Cao H."/>
            <person name="Xiong S."/>
            <person name="Wang X."/>
            <person name="Wei L."/>
            <person name="Li C."/>
            <person name="Ma Q."/>
            <person name="Ju M."/>
            <person name="Zhao R."/>
            <person name="Li G."/>
            <person name="Mu C."/>
            <person name="Tian Q."/>
            <person name="Mei H."/>
            <person name="Zhang T."/>
            <person name="Gao T."/>
            <person name="Zhang H."/>
        </authorList>
    </citation>
    <scope>NUCLEOTIDE SEQUENCE</scope>
    <source>
        <strain evidence="1">KEN1</strain>
    </source>
</reference>
<protein>
    <submittedName>
        <fullName evidence="1">Uncharacterized protein</fullName>
    </submittedName>
</protein>
<proteinExistence type="predicted"/>
<comment type="caution">
    <text evidence="1">The sequence shown here is derived from an EMBL/GenBank/DDBJ whole genome shotgun (WGS) entry which is preliminary data.</text>
</comment>
<dbReference type="AlphaFoldDB" id="A0AAW2WVT4"/>
<gene>
    <name evidence="1" type="ORF">Slati_2185900</name>
</gene>
<name>A0AAW2WVT4_9LAMI</name>
<reference evidence="1" key="1">
    <citation type="submission" date="2020-06" db="EMBL/GenBank/DDBJ databases">
        <authorList>
            <person name="Li T."/>
            <person name="Hu X."/>
            <person name="Zhang T."/>
            <person name="Song X."/>
            <person name="Zhang H."/>
            <person name="Dai N."/>
            <person name="Sheng W."/>
            <person name="Hou X."/>
            <person name="Wei L."/>
        </authorList>
    </citation>
    <scope>NUCLEOTIDE SEQUENCE</scope>
    <source>
        <strain evidence="1">KEN1</strain>
        <tissue evidence="1">Leaf</tissue>
    </source>
</reference>
<organism evidence="1">
    <name type="scientific">Sesamum latifolium</name>
    <dbReference type="NCBI Taxonomy" id="2727402"/>
    <lineage>
        <taxon>Eukaryota</taxon>
        <taxon>Viridiplantae</taxon>
        <taxon>Streptophyta</taxon>
        <taxon>Embryophyta</taxon>
        <taxon>Tracheophyta</taxon>
        <taxon>Spermatophyta</taxon>
        <taxon>Magnoliopsida</taxon>
        <taxon>eudicotyledons</taxon>
        <taxon>Gunneridae</taxon>
        <taxon>Pentapetalae</taxon>
        <taxon>asterids</taxon>
        <taxon>lamiids</taxon>
        <taxon>Lamiales</taxon>
        <taxon>Pedaliaceae</taxon>
        <taxon>Sesamum</taxon>
    </lineage>
</organism>
<accession>A0AAW2WVT4</accession>
<sequence length="67" mass="7479">MIFTQALYNEDNRKSVSSSNYVSSSNSSHDGPYVVKEAYTNGAYRMAAEDGLRIGTINGKFLERYCT</sequence>
<evidence type="ECO:0000313" key="1">
    <source>
        <dbReference type="EMBL" id="KAL0444632.1"/>
    </source>
</evidence>